<feature type="domain" description="ATP-grasp" evidence="5">
    <location>
        <begin position="112"/>
        <end position="306"/>
    </location>
</feature>
<protein>
    <recommendedName>
        <fullName evidence="5">ATP-grasp domain-containing protein</fullName>
    </recommendedName>
</protein>
<dbReference type="RefSeq" id="WP_218477362.1">
    <property type="nucleotide sequence ID" value="NZ_BAABJN010000004.1"/>
</dbReference>
<dbReference type="Proteomes" id="UP000694257">
    <property type="component" value="Chromosome"/>
</dbReference>
<reference evidence="6 7" key="1">
    <citation type="submission" date="2021-07" db="EMBL/GenBank/DDBJ databases">
        <title>Whole Genome Sequence of Nocardia Iowensis.</title>
        <authorList>
            <person name="Lamm A."/>
            <person name="Collins-Fairclough A.M."/>
            <person name="Bunk B."/>
            <person name="Sproer C."/>
        </authorList>
    </citation>
    <scope>NUCLEOTIDE SEQUENCE [LARGE SCALE GENOMIC DNA]</scope>
    <source>
        <strain evidence="6 7">NRRL 5646</strain>
    </source>
</reference>
<evidence type="ECO:0000256" key="2">
    <source>
        <dbReference type="ARBA" id="ARBA00022741"/>
    </source>
</evidence>
<keyword evidence="7" id="KW-1185">Reference proteome</keyword>
<dbReference type="InterPro" id="IPR011761">
    <property type="entry name" value="ATP-grasp"/>
</dbReference>
<dbReference type="PROSITE" id="PS50975">
    <property type="entry name" value="ATP_GRASP"/>
    <property type="match status" value="1"/>
</dbReference>
<keyword evidence="1" id="KW-0436">Ligase</keyword>
<name>A0ABX8S281_NOCIO</name>
<dbReference type="EMBL" id="CP078145">
    <property type="protein sequence ID" value="QXN94715.1"/>
    <property type="molecule type" value="Genomic_DNA"/>
</dbReference>
<accession>A0ABX8S281</accession>
<organism evidence="6 7">
    <name type="scientific">Nocardia iowensis</name>
    <dbReference type="NCBI Taxonomy" id="204891"/>
    <lineage>
        <taxon>Bacteria</taxon>
        <taxon>Bacillati</taxon>
        <taxon>Actinomycetota</taxon>
        <taxon>Actinomycetes</taxon>
        <taxon>Mycobacteriales</taxon>
        <taxon>Nocardiaceae</taxon>
        <taxon>Nocardia</taxon>
    </lineage>
</organism>
<evidence type="ECO:0000256" key="3">
    <source>
        <dbReference type="ARBA" id="ARBA00022840"/>
    </source>
</evidence>
<proteinExistence type="predicted"/>
<keyword evidence="2 4" id="KW-0547">Nucleotide-binding</keyword>
<evidence type="ECO:0000313" key="6">
    <source>
        <dbReference type="EMBL" id="QXN94715.1"/>
    </source>
</evidence>
<dbReference type="PANTHER" id="PTHR43585">
    <property type="entry name" value="FUMIPYRROLE BIOSYNTHESIS PROTEIN C"/>
    <property type="match status" value="1"/>
</dbReference>
<sequence length="408" mass="43827">MKPHVTVLHRAPAIAMPFADRIDHDHYAVSYVTRKASMLTVPEGAAEVVVLDDFAAAPGAIRELANRFGIPERIVARSEHDLLTAADLRVEFGIQGNYPEHVLPFRDKLVMCEAISGAGIPIPEFACAADRAAVESFAAVHGFPLIIKPTLGAGARGIVQLNAPNDLAELPDLDSQPYLVQHFCPDDVGHVDGVWLGTELGPWRASRYLNTCLDFAAGGTRLGSVEIDDRDLVLRLGAFTESVCMTLSKGRPQVFHLEFFLGSEQDGTPRIQFLEIAARVGGAEIAYIWRDVHGYDLLGASLDIQLGRDPAAAPLGDEIGGWLVIRPSVPIPCRVLGTHLSLRPTEWSAPYGGDIPEPGSVISETAGYINVGATLRFLGTSSADVMASIQHTAAEFRMHCAPVESAAS</sequence>
<evidence type="ECO:0000256" key="1">
    <source>
        <dbReference type="ARBA" id="ARBA00022598"/>
    </source>
</evidence>
<dbReference type="InterPro" id="IPR052032">
    <property type="entry name" value="ATP-dep_AA_Ligase"/>
</dbReference>
<evidence type="ECO:0000259" key="5">
    <source>
        <dbReference type="PROSITE" id="PS50975"/>
    </source>
</evidence>
<gene>
    <name evidence="6" type="ORF">KV110_17675</name>
</gene>
<evidence type="ECO:0000313" key="7">
    <source>
        <dbReference type="Proteomes" id="UP000694257"/>
    </source>
</evidence>
<evidence type="ECO:0000256" key="4">
    <source>
        <dbReference type="PROSITE-ProRule" id="PRU00409"/>
    </source>
</evidence>
<keyword evidence="3 4" id="KW-0067">ATP-binding</keyword>
<dbReference type="PANTHER" id="PTHR43585:SF2">
    <property type="entry name" value="ATP-GRASP ENZYME FSQD"/>
    <property type="match status" value="1"/>
</dbReference>